<protein>
    <submittedName>
        <fullName evidence="7 8">Cysteine dioxygenase</fullName>
        <ecNumber evidence="7">1.13.11.20</ecNumber>
    </submittedName>
</protein>
<evidence type="ECO:0000313" key="7">
    <source>
        <dbReference type="EMBL" id="CAJ96645.1"/>
    </source>
</evidence>
<keyword evidence="5 6" id="KW-0408">Iron</keyword>
<evidence type="ECO:0000313" key="10">
    <source>
        <dbReference type="Proteomes" id="UP000296079"/>
    </source>
</evidence>
<feature type="binding site" evidence="6">
    <location>
        <position position="92"/>
    </location>
    <ligand>
        <name>Fe cation</name>
        <dbReference type="ChEBI" id="CHEBI:24875"/>
        <note>catalytic</note>
    </ligand>
</feature>
<reference evidence="8 10" key="2">
    <citation type="submission" date="2019-04" db="EMBL/GenBank/DDBJ databases">
        <title>Long-read de novo sequencing of Cupriavidus necator H16.</title>
        <authorList>
            <person name="Little G.T."/>
            <person name="Ehsaan M."/>
            <person name="Arenas-Lopez C."/>
            <person name="Jawed K."/>
            <person name="Winzer K."/>
            <person name="Kovacs K."/>
            <person name="Malys N."/>
            <person name="Minton N.P."/>
        </authorList>
    </citation>
    <scope>NUCLEOTIDE SEQUENCE [LARGE SCALE GENOMIC DNA]</scope>
    <source>
        <strain evidence="8 10">H16</strain>
    </source>
</reference>
<keyword evidence="9" id="KW-1185">Reference proteome</keyword>
<evidence type="ECO:0000313" key="9">
    <source>
        <dbReference type="Proteomes" id="UP000008210"/>
    </source>
</evidence>
<proteinExistence type="inferred from homology"/>
<dbReference type="EC" id="1.13.11.20" evidence="7"/>
<name>Q0K029_CUPNH</name>
<evidence type="ECO:0000256" key="1">
    <source>
        <dbReference type="ARBA" id="ARBA00006622"/>
    </source>
</evidence>
<dbReference type="Pfam" id="PF05995">
    <property type="entry name" value="CDO_I"/>
    <property type="match status" value="1"/>
</dbReference>
<dbReference type="Proteomes" id="UP000296079">
    <property type="component" value="Chromosome 2"/>
</dbReference>
<dbReference type="EMBL" id="AM260480">
    <property type="protein sequence ID" value="CAJ96645.1"/>
    <property type="molecule type" value="Genomic_DNA"/>
</dbReference>
<dbReference type="AlphaFoldDB" id="Q0K029"/>
<evidence type="ECO:0000313" key="8">
    <source>
        <dbReference type="EMBL" id="QCC04469.1"/>
    </source>
</evidence>
<evidence type="ECO:0000256" key="3">
    <source>
        <dbReference type="ARBA" id="ARBA00022964"/>
    </source>
</evidence>
<dbReference type="InterPro" id="IPR014710">
    <property type="entry name" value="RmlC-like_jellyroll"/>
</dbReference>
<evidence type="ECO:0000256" key="6">
    <source>
        <dbReference type="PIRSR" id="PIRSR610300-51"/>
    </source>
</evidence>
<comment type="similarity">
    <text evidence="1">Belongs to the cysteine dioxygenase family.</text>
</comment>
<dbReference type="BRENDA" id="1.13.11.20">
    <property type="organism ID" value="231"/>
</dbReference>
<dbReference type="SUPFAM" id="SSF51182">
    <property type="entry name" value="RmlC-like cupins"/>
    <property type="match status" value="1"/>
</dbReference>
<dbReference type="RefSeq" id="WP_010810343.1">
    <property type="nucleotide sequence ID" value="NC_008314.1"/>
</dbReference>
<keyword evidence="3 7" id="KW-0223">Dioxygenase</keyword>
<dbReference type="PANTHER" id="PTHR12918:SF1">
    <property type="entry name" value="CYSTEINE DIOXYGENASE TYPE 1"/>
    <property type="match status" value="1"/>
</dbReference>
<dbReference type="EMBL" id="CP039288">
    <property type="protein sequence ID" value="QCC04469.1"/>
    <property type="molecule type" value="Genomic_DNA"/>
</dbReference>
<dbReference type="GO" id="GO:0017172">
    <property type="term" value="F:cysteine dioxygenase activity"/>
    <property type="evidence" value="ECO:0007669"/>
    <property type="project" value="UniProtKB-EC"/>
</dbReference>
<feature type="binding site" evidence="6">
    <location>
        <position position="94"/>
    </location>
    <ligand>
        <name>Fe cation</name>
        <dbReference type="ChEBI" id="CHEBI:24875"/>
        <note>catalytic</note>
    </ligand>
</feature>
<dbReference type="InterPro" id="IPR010300">
    <property type="entry name" value="CDO_1"/>
</dbReference>
<dbReference type="HOGENOM" id="CLU_118472_1_0_4"/>
<dbReference type="InterPro" id="IPR011051">
    <property type="entry name" value="RmlC_Cupin_sf"/>
</dbReference>
<sequence length="205" mass="22587">MGSTPTPNPLAPLRDFITGLAALLDQQPDEPRILREGGALLARLVARDDWLPDAWAQPHPEYYQQHLLHCDSAERFSVVSFVWGPGQRTPIHDHTVWGLIGMLRGAEDSQPFVLDAGGRPVPHGDAVRLLPGQVEAVSPTVGDIHRVNNVHDDRVSVSIHVYGANIGAVRRSVYAEDGTRKPFISGYSNQTLPNLWDRSREVAQS</sequence>
<accession>Q0K029</accession>
<dbReference type="Gene3D" id="1.20.5.440">
    <property type="entry name" value="ATP synthase delta/epsilon subunit, C-terminal domain"/>
    <property type="match status" value="1"/>
</dbReference>
<keyword evidence="2 6" id="KW-0479">Metal-binding</keyword>
<evidence type="ECO:0000256" key="4">
    <source>
        <dbReference type="ARBA" id="ARBA00023002"/>
    </source>
</evidence>
<reference evidence="7 9" key="1">
    <citation type="journal article" date="2006" name="Nat. Biotechnol.">
        <title>Genome sequence of the bioplastic-producing 'Knallgas' bacterium Ralstonia eutropha H16.</title>
        <authorList>
            <person name="Pohlmann A."/>
            <person name="Fricke W.F."/>
            <person name="Reinecke F."/>
            <person name="Kusian B."/>
            <person name="Liesegang H."/>
            <person name="Cramm R."/>
            <person name="Eitinger T."/>
            <person name="Ewering C."/>
            <person name="Potter M."/>
            <person name="Schwartz E."/>
            <person name="Strittmatter A."/>
            <person name="Voss I."/>
            <person name="Gottschalk G."/>
            <person name="Steinbuechel A."/>
            <person name="Friedrich B."/>
            <person name="Bowien B."/>
        </authorList>
    </citation>
    <scope>NUCLEOTIDE SEQUENCE [LARGE SCALE GENOMIC DNA]</scope>
    <source>
        <strain evidence="9">ATCC 17699 / DSM 428 / KCTC 22496 / NCIMB 10442 / H16 / Stanier 337</strain>
        <strain evidence="7">H16</strain>
    </source>
</reference>
<dbReference type="PANTHER" id="PTHR12918">
    <property type="entry name" value="CYSTEINE DIOXYGENASE"/>
    <property type="match status" value="1"/>
</dbReference>
<dbReference type="KEGG" id="reh:H16_B1863"/>
<dbReference type="OrthoDB" id="7059163at2"/>
<feature type="binding site" evidence="6">
    <location>
        <position position="145"/>
    </location>
    <ligand>
        <name>Fe cation</name>
        <dbReference type="ChEBI" id="CHEBI:24875"/>
        <note>catalytic</note>
    </ligand>
</feature>
<dbReference type="GO" id="GO:0008198">
    <property type="term" value="F:ferrous iron binding"/>
    <property type="evidence" value="ECO:0007669"/>
    <property type="project" value="TreeGrafter"/>
</dbReference>
<gene>
    <name evidence="7" type="primary">cdo</name>
    <name evidence="7" type="ordered locus">H16_B1863</name>
    <name evidence="8" type="ORF">E6A55_28610</name>
</gene>
<dbReference type="CDD" id="cd10548">
    <property type="entry name" value="cupin_CDO"/>
    <property type="match status" value="1"/>
</dbReference>
<evidence type="ECO:0000256" key="2">
    <source>
        <dbReference type="ARBA" id="ARBA00022723"/>
    </source>
</evidence>
<evidence type="ECO:0000256" key="5">
    <source>
        <dbReference type="ARBA" id="ARBA00023004"/>
    </source>
</evidence>
<dbReference type="Proteomes" id="UP000008210">
    <property type="component" value="Chromosome 2"/>
</dbReference>
<dbReference type="eggNOG" id="COG5553">
    <property type="taxonomic scope" value="Bacteria"/>
</dbReference>
<dbReference type="Gene3D" id="2.60.120.10">
    <property type="entry name" value="Jelly Rolls"/>
    <property type="match status" value="1"/>
</dbReference>
<dbReference type="STRING" id="381666.H16_B1863"/>
<keyword evidence="4 7" id="KW-0560">Oxidoreductase</keyword>
<dbReference type="BRENDA" id="1.13.11.91">
    <property type="organism ID" value="231"/>
</dbReference>
<organism evidence="7 9">
    <name type="scientific">Cupriavidus necator (strain ATCC 17699 / DSM 428 / KCTC 22496 / NCIMB 10442 / H16 / Stanier 337)</name>
    <name type="common">Ralstonia eutropha</name>
    <dbReference type="NCBI Taxonomy" id="381666"/>
    <lineage>
        <taxon>Bacteria</taxon>
        <taxon>Pseudomonadati</taxon>
        <taxon>Pseudomonadota</taxon>
        <taxon>Betaproteobacteria</taxon>
        <taxon>Burkholderiales</taxon>
        <taxon>Burkholderiaceae</taxon>
        <taxon>Cupriavidus</taxon>
    </lineage>
</organism>